<feature type="region of interest" description="Disordered" evidence="2">
    <location>
        <begin position="198"/>
        <end position="218"/>
    </location>
</feature>
<dbReference type="OrthoDB" id="191061at2759"/>
<keyword evidence="4" id="KW-1185">Reference proteome</keyword>
<dbReference type="GO" id="GO:0051015">
    <property type="term" value="F:actin filament binding"/>
    <property type="evidence" value="ECO:0007669"/>
    <property type="project" value="TreeGrafter"/>
</dbReference>
<dbReference type="EMBL" id="BGZK01000458">
    <property type="protein sequence ID" value="GBP44785.1"/>
    <property type="molecule type" value="Genomic_DNA"/>
</dbReference>
<dbReference type="STRING" id="151549.A0A4C1W3V4"/>
<comment type="caution">
    <text evidence="3">The sequence shown here is derived from an EMBL/GenBank/DDBJ whole genome shotgun (WGS) entry which is preliminary data.</text>
</comment>
<dbReference type="Proteomes" id="UP000299102">
    <property type="component" value="Unassembled WGS sequence"/>
</dbReference>
<keyword evidence="1" id="KW-0677">Repeat</keyword>
<evidence type="ECO:0000256" key="2">
    <source>
        <dbReference type="SAM" id="MobiDB-lite"/>
    </source>
</evidence>
<dbReference type="PANTHER" id="PTHR46218:SF4">
    <property type="entry name" value="LIM AND SH3 DOMAIN PROTEIN LASP"/>
    <property type="match status" value="1"/>
</dbReference>
<dbReference type="PROSITE" id="PS51216">
    <property type="entry name" value="NEBULIN"/>
    <property type="match status" value="1"/>
</dbReference>
<protein>
    <submittedName>
        <fullName evidence="3">LIM and SH3 domain protein Lasp</fullName>
    </submittedName>
</protein>
<dbReference type="GO" id="GO:0005737">
    <property type="term" value="C:cytoplasm"/>
    <property type="evidence" value="ECO:0007669"/>
    <property type="project" value="UniProtKB-ARBA"/>
</dbReference>
<evidence type="ECO:0000256" key="1">
    <source>
        <dbReference type="ARBA" id="ARBA00022737"/>
    </source>
</evidence>
<proteinExistence type="predicted"/>
<dbReference type="AlphaFoldDB" id="A0A4C1W3V4"/>
<name>A0A4C1W3V4_EUMVA</name>
<evidence type="ECO:0000313" key="3">
    <source>
        <dbReference type="EMBL" id="GBP44785.1"/>
    </source>
</evidence>
<feature type="compositionally biased region" description="Low complexity" evidence="2">
    <location>
        <begin position="258"/>
        <end position="276"/>
    </location>
</feature>
<evidence type="ECO:0000313" key="4">
    <source>
        <dbReference type="Proteomes" id="UP000299102"/>
    </source>
</evidence>
<dbReference type="Pfam" id="PF00880">
    <property type="entry name" value="Nebulin"/>
    <property type="match status" value="1"/>
</dbReference>
<dbReference type="InterPro" id="IPR000900">
    <property type="entry name" value="Nebulin_repeat"/>
</dbReference>
<accession>A0A4C1W3V4</accession>
<dbReference type="SMART" id="SM00227">
    <property type="entry name" value="NEBU"/>
    <property type="match status" value="1"/>
</dbReference>
<reference evidence="3 4" key="1">
    <citation type="journal article" date="2019" name="Commun. Biol.">
        <title>The bagworm genome reveals a unique fibroin gene that provides high tensile strength.</title>
        <authorList>
            <person name="Kono N."/>
            <person name="Nakamura H."/>
            <person name="Ohtoshi R."/>
            <person name="Tomita M."/>
            <person name="Numata K."/>
            <person name="Arakawa K."/>
        </authorList>
    </citation>
    <scope>NUCLEOTIDE SEQUENCE [LARGE SCALE GENOMIC DNA]</scope>
</reference>
<organism evidence="3 4">
    <name type="scientific">Eumeta variegata</name>
    <name type="common">Bagworm moth</name>
    <name type="synonym">Eumeta japonica</name>
    <dbReference type="NCBI Taxonomy" id="151549"/>
    <lineage>
        <taxon>Eukaryota</taxon>
        <taxon>Metazoa</taxon>
        <taxon>Ecdysozoa</taxon>
        <taxon>Arthropoda</taxon>
        <taxon>Hexapoda</taxon>
        <taxon>Insecta</taxon>
        <taxon>Pterygota</taxon>
        <taxon>Neoptera</taxon>
        <taxon>Endopterygota</taxon>
        <taxon>Lepidoptera</taxon>
        <taxon>Glossata</taxon>
        <taxon>Ditrysia</taxon>
        <taxon>Tineoidea</taxon>
        <taxon>Psychidae</taxon>
        <taxon>Oiketicinae</taxon>
        <taxon>Eumeta</taxon>
    </lineage>
</organism>
<dbReference type="InterPro" id="IPR051759">
    <property type="entry name" value="LIM-SH3_domain_protein"/>
</dbReference>
<feature type="region of interest" description="Disordered" evidence="2">
    <location>
        <begin position="255"/>
        <end position="276"/>
    </location>
</feature>
<sequence>MVVGKKKCGGYRLAHSSSFMEFSVAEDKKPVKCISGRVQCLAQGLLQVPGVRHDAQHAHLQGLREAALLRGVSIPSFTPPDRSPVTSAIGKSGQVRVGCDRRVPYRTELAGQRLDRRPTASFGAPSTDVTRTVAESLNRNRQMVIISSHSGQFGVVSPEFEINCDVSKYKEYLKFFLIVKFLRGYTLANYQRVGRHRRPRTLATPDKSSAPCRHVPKAKHTTIAETPELKRIAENTKLQSNVKYHADFERSKGKFTQASAPLSSLEPSLAPPRLAT</sequence>
<dbReference type="PANTHER" id="PTHR46218">
    <property type="entry name" value="LASP"/>
    <property type="match status" value="1"/>
</dbReference>
<gene>
    <name evidence="3" type="primary">Lasp</name>
    <name evidence="3" type="ORF">EVAR_86600_1</name>
</gene>
<dbReference type="GO" id="GO:0005925">
    <property type="term" value="C:focal adhesion"/>
    <property type="evidence" value="ECO:0007669"/>
    <property type="project" value="TreeGrafter"/>
</dbReference>